<comment type="similarity">
    <text evidence="1">Belongs to the short-chain dehydrogenases/reductases (SDR) family.</text>
</comment>
<evidence type="ECO:0000256" key="2">
    <source>
        <dbReference type="ARBA" id="ARBA00023002"/>
    </source>
</evidence>
<organism evidence="4 5">
    <name type="scientific">Amycolatopsis acidiphila</name>
    <dbReference type="NCBI Taxonomy" id="715473"/>
    <lineage>
        <taxon>Bacteria</taxon>
        <taxon>Bacillati</taxon>
        <taxon>Actinomycetota</taxon>
        <taxon>Actinomycetes</taxon>
        <taxon>Pseudonocardiales</taxon>
        <taxon>Pseudonocardiaceae</taxon>
        <taxon>Amycolatopsis</taxon>
    </lineage>
</organism>
<dbReference type="InterPro" id="IPR057326">
    <property type="entry name" value="KR_dom"/>
</dbReference>
<proteinExistence type="inferred from homology"/>
<dbReference type="PROSITE" id="PS00061">
    <property type="entry name" value="ADH_SHORT"/>
    <property type="match status" value="1"/>
</dbReference>
<dbReference type="Proteomes" id="UP000318578">
    <property type="component" value="Unassembled WGS sequence"/>
</dbReference>
<name>A0A558A0K3_9PSEU</name>
<dbReference type="PANTHER" id="PTHR43639">
    <property type="entry name" value="OXIDOREDUCTASE, SHORT-CHAIN DEHYDROGENASE/REDUCTASE FAMILY (AFU_ORTHOLOGUE AFUA_5G02870)"/>
    <property type="match status" value="1"/>
</dbReference>
<dbReference type="PANTHER" id="PTHR43639:SF1">
    <property type="entry name" value="SHORT-CHAIN DEHYDROGENASE_REDUCTASE FAMILY PROTEIN"/>
    <property type="match status" value="1"/>
</dbReference>
<dbReference type="GO" id="GO:0016491">
    <property type="term" value="F:oxidoreductase activity"/>
    <property type="evidence" value="ECO:0007669"/>
    <property type="project" value="UniProtKB-KW"/>
</dbReference>
<dbReference type="EMBL" id="VJZA01000072">
    <property type="protein sequence ID" value="TVT17798.1"/>
    <property type="molecule type" value="Genomic_DNA"/>
</dbReference>
<dbReference type="InterPro" id="IPR036291">
    <property type="entry name" value="NAD(P)-bd_dom_sf"/>
</dbReference>
<dbReference type="OrthoDB" id="517007at2"/>
<dbReference type="InterPro" id="IPR002347">
    <property type="entry name" value="SDR_fam"/>
</dbReference>
<gene>
    <name evidence="4" type="ORF">FNH06_30140</name>
</gene>
<dbReference type="PRINTS" id="PR00081">
    <property type="entry name" value="GDHRDH"/>
</dbReference>
<protein>
    <submittedName>
        <fullName evidence="4">SDR family oxidoreductase</fullName>
    </submittedName>
</protein>
<dbReference type="PRINTS" id="PR00080">
    <property type="entry name" value="SDRFAMILY"/>
</dbReference>
<evidence type="ECO:0000313" key="5">
    <source>
        <dbReference type="Proteomes" id="UP000318578"/>
    </source>
</evidence>
<dbReference type="Gene3D" id="3.40.50.720">
    <property type="entry name" value="NAD(P)-binding Rossmann-like Domain"/>
    <property type="match status" value="1"/>
</dbReference>
<dbReference type="NCBIfam" id="NF005559">
    <property type="entry name" value="PRK07231.1"/>
    <property type="match status" value="1"/>
</dbReference>
<keyword evidence="2" id="KW-0560">Oxidoreductase</keyword>
<dbReference type="CDD" id="cd05233">
    <property type="entry name" value="SDR_c"/>
    <property type="match status" value="1"/>
</dbReference>
<feature type="domain" description="Ketoreductase" evidence="3">
    <location>
        <begin position="4"/>
        <end position="219"/>
    </location>
</feature>
<dbReference type="FunFam" id="3.40.50.720:FF:000084">
    <property type="entry name" value="Short-chain dehydrogenase reductase"/>
    <property type="match status" value="1"/>
</dbReference>
<dbReference type="SUPFAM" id="SSF51735">
    <property type="entry name" value="NAD(P)-binding Rossmann-fold domains"/>
    <property type="match status" value="1"/>
</dbReference>
<evidence type="ECO:0000256" key="1">
    <source>
        <dbReference type="ARBA" id="ARBA00006484"/>
    </source>
</evidence>
<dbReference type="SMART" id="SM00822">
    <property type="entry name" value="PKS_KR"/>
    <property type="match status" value="1"/>
</dbReference>
<dbReference type="Pfam" id="PF13561">
    <property type="entry name" value="adh_short_C2"/>
    <property type="match status" value="1"/>
</dbReference>
<accession>A0A558A0K3</accession>
<sequence>MDNQVVLITGALAGIGRATATAFARDGASVVVSGRRDEEGRALVAELRELGGNAEYIHADVAIEDEVRALVKGTVTIFGRLDAAVNNAGFTGDSGPLTTQTEQAYDTVFNTNVRGLLFCLKHELRVMIEQGSGSIVNLSSTFGERGGAGAGLYVASKHAVNGFTRSAALEVAADGIRVNAVAPGPVATAGLAAFAGSPDMTAALAADVPMGRLGHVDEIAEVIQFLTSDQARFITGQIVAVNGGKTAR</sequence>
<dbReference type="AlphaFoldDB" id="A0A558A0K3"/>
<evidence type="ECO:0000259" key="3">
    <source>
        <dbReference type="SMART" id="SM00822"/>
    </source>
</evidence>
<dbReference type="InterPro" id="IPR020904">
    <property type="entry name" value="Sc_DH/Rdtase_CS"/>
</dbReference>
<reference evidence="4 5" key="1">
    <citation type="submission" date="2019-07" db="EMBL/GenBank/DDBJ databases">
        <title>New species of Amycolatopsis and Streptomyces.</title>
        <authorList>
            <person name="Duangmal K."/>
            <person name="Teo W.F.A."/>
            <person name="Lipun K."/>
        </authorList>
    </citation>
    <scope>NUCLEOTIDE SEQUENCE [LARGE SCALE GENOMIC DNA]</scope>
    <source>
        <strain evidence="4 5">JCM 30562</strain>
    </source>
</reference>
<comment type="caution">
    <text evidence="4">The sequence shown here is derived from an EMBL/GenBank/DDBJ whole genome shotgun (WGS) entry which is preliminary data.</text>
</comment>
<keyword evidence="5" id="KW-1185">Reference proteome</keyword>
<dbReference type="RefSeq" id="WP_144643322.1">
    <property type="nucleotide sequence ID" value="NZ_BNAX01000037.1"/>
</dbReference>
<evidence type="ECO:0000313" key="4">
    <source>
        <dbReference type="EMBL" id="TVT17798.1"/>
    </source>
</evidence>